<keyword evidence="1" id="KW-1133">Transmembrane helix</keyword>
<comment type="caution">
    <text evidence="2">The sequence shown here is derived from an EMBL/GenBank/DDBJ whole genome shotgun (WGS) entry which is preliminary data.</text>
</comment>
<proteinExistence type="predicted"/>
<dbReference type="RefSeq" id="WP_184680260.1">
    <property type="nucleotide sequence ID" value="NZ_JACHLL010000001.1"/>
</dbReference>
<evidence type="ECO:0000313" key="3">
    <source>
        <dbReference type="Proteomes" id="UP000557193"/>
    </source>
</evidence>
<dbReference type="Proteomes" id="UP000557193">
    <property type="component" value="Unassembled WGS sequence"/>
</dbReference>
<feature type="transmembrane region" description="Helical" evidence="1">
    <location>
        <begin position="12"/>
        <end position="29"/>
    </location>
</feature>
<evidence type="ECO:0000313" key="2">
    <source>
        <dbReference type="EMBL" id="MBB6340304.1"/>
    </source>
</evidence>
<evidence type="ECO:0000256" key="1">
    <source>
        <dbReference type="SAM" id="Phobius"/>
    </source>
</evidence>
<keyword evidence="3" id="KW-1185">Reference proteome</keyword>
<organism evidence="2 3">
    <name type="scientific">Pseudomonas fluvialis</name>
    <dbReference type="NCBI Taxonomy" id="1793966"/>
    <lineage>
        <taxon>Bacteria</taxon>
        <taxon>Pseudomonadati</taxon>
        <taxon>Pseudomonadota</taxon>
        <taxon>Gammaproteobacteria</taxon>
        <taxon>Pseudomonadales</taxon>
        <taxon>Pseudomonadaceae</taxon>
        <taxon>Pseudomonas</taxon>
    </lineage>
</organism>
<accession>A0A7X0BS67</accession>
<name>A0A7X0BS67_9PSED</name>
<dbReference type="AlphaFoldDB" id="A0A7X0BS67"/>
<keyword evidence="1" id="KW-0472">Membrane</keyword>
<protein>
    <submittedName>
        <fullName evidence="2">Uncharacterized protein</fullName>
    </submittedName>
</protein>
<sequence length="169" mass="18810">MRLLRGCARALLYSLQTLLALQLVLYLLFKGFEREHFLQALPAQIEPAGLILIDGMSDFREGCGVAVWRLSEATAASVQQHGFGYLQLAQQARGYAESYYSYGPWQATPLAEAQSMDGWLPLGCADAPEALQEQIMRGAQGMQGYYSEKREGVLLVLPRERLIVFAYDG</sequence>
<gene>
    <name evidence="2" type="ORF">HNP49_000454</name>
</gene>
<reference evidence="2 3" key="1">
    <citation type="submission" date="2020-08" db="EMBL/GenBank/DDBJ databases">
        <title>Functional genomics of gut bacteria from endangered species of beetles.</title>
        <authorList>
            <person name="Carlos-Shanley C."/>
        </authorList>
    </citation>
    <scope>NUCLEOTIDE SEQUENCE [LARGE SCALE GENOMIC DNA]</scope>
    <source>
        <strain evidence="2 3">S00202</strain>
    </source>
</reference>
<dbReference type="EMBL" id="JACHLL010000001">
    <property type="protein sequence ID" value="MBB6340304.1"/>
    <property type="molecule type" value="Genomic_DNA"/>
</dbReference>
<keyword evidence="1" id="KW-0812">Transmembrane</keyword>